<gene>
    <name evidence="3" type="ORF">Tci_856421</name>
</gene>
<feature type="region of interest" description="Disordered" evidence="1">
    <location>
        <begin position="125"/>
        <end position="157"/>
    </location>
</feature>
<dbReference type="AlphaFoldDB" id="A0A699RP68"/>
<dbReference type="EMBL" id="BKCJ011094659">
    <property type="protein sequence ID" value="GFC84451.1"/>
    <property type="molecule type" value="Genomic_DNA"/>
</dbReference>
<reference evidence="3" key="1">
    <citation type="journal article" date="2019" name="Sci. Rep.">
        <title>Draft genome of Tanacetum cinerariifolium, the natural source of mosquito coil.</title>
        <authorList>
            <person name="Yamashiro T."/>
            <person name="Shiraishi A."/>
            <person name="Satake H."/>
            <person name="Nakayama K."/>
        </authorList>
    </citation>
    <scope>NUCLEOTIDE SEQUENCE</scope>
</reference>
<dbReference type="Pfam" id="PF03732">
    <property type="entry name" value="Retrotrans_gag"/>
    <property type="match status" value="1"/>
</dbReference>
<feature type="non-terminal residue" evidence="3">
    <location>
        <position position="1"/>
    </location>
</feature>
<protein>
    <submittedName>
        <fullName evidence="3">Putative reverse transcriptase domain-containing protein</fullName>
    </submittedName>
</protein>
<proteinExistence type="predicted"/>
<keyword evidence="3" id="KW-0548">Nucleotidyltransferase</keyword>
<name>A0A699RP68_TANCI</name>
<evidence type="ECO:0000256" key="1">
    <source>
        <dbReference type="SAM" id="MobiDB-lite"/>
    </source>
</evidence>
<comment type="caution">
    <text evidence="3">The sequence shown here is derived from an EMBL/GenBank/DDBJ whole genome shotgun (WGS) entry which is preliminary data.</text>
</comment>
<sequence>TEGAVGLVCWFEKMENTFEISECVEGKKVTFNTATLYGRALTWWNSQVATLGREVTNGRPCSEVKQMMRDEFCPTEEVQRLEDELRHLKLMDMNIAAYTKRFNELALLCPDKIQAKNERIAEGLKKKWENNNQGNNNNNSHNRGNYRNNNHHNQNNNQRQNNARALTTAQNTGANQTRITPKCNRYGRCHFDRCPLKCEIMEEWDTRPKTAEARM</sequence>
<keyword evidence="3" id="KW-0808">Transferase</keyword>
<accession>A0A699RP68</accession>
<feature type="compositionally biased region" description="Low complexity" evidence="1">
    <location>
        <begin position="130"/>
        <end position="157"/>
    </location>
</feature>
<organism evidence="3">
    <name type="scientific">Tanacetum cinerariifolium</name>
    <name type="common">Dalmatian daisy</name>
    <name type="synonym">Chrysanthemum cinerariifolium</name>
    <dbReference type="NCBI Taxonomy" id="118510"/>
    <lineage>
        <taxon>Eukaryota</taxon>
        <taxon>Viridiplantae</taxon>
        <taxon>Streptophyta</taxon>
        <taxon>Embryophyta</taxon>
        <taxon>Tracheophyta</taxon>
        <taxon>Spermatophyta</taxon>
        <taxon>Magnoliopsida</taxon>
        <taxon>eudicotyledons</taxon>
        <taxon>Gunneridae</taxon>
        <taxon>Pentapetalae</taxon>
        <taxon>asterids</taxon>
        <taxon>campanulids</taxon>
        <taxon>Asterales</taxon>
        <taxon>Asteraceae</taxon>
        <taxon>Asteroideae</taxon>
        <taxon>Anthemideae</taxon>
        <taxon>Anthemidinae</taxon>
        <taxon>Tanacetum</taxon>
    </lineage>
</organism>
<evidence type="ECO:0000259" key="2">
    <source>
        <dbReference type="Pfam" id="PF03732"/>
    </source>
</evidence>
<dbReference type="InterPro" id="IPR005162">
    <property type="entry name" value="Retrotrans_gag_dom"/>
</dbReference>
<dbReference type="GO" id="GO:0003964">
    <property type="term" value="F:RNA-directed DNA polymerase activity"/>
    <property type="evidence" value="ECO:0007669"/>
    <property type="project" value="UniProtKB-KW"/>
</dbReference>
<evidence type="ECO:0000313" key="3">
    <source>
        <dbReference type="EMBL" id="GFC84451.1"/>
    </source>
</evidence>
<keyword evidence="3" id="KW-0695">RNA-directed DNA polymerase</keyword>
<feature type="domain" description="Retrotransposon gag" evidence="2">
    <location>
        <begin position="34"/>
        <end position="125"/>
    </location>
</feature>